<dbReference type="PANTHER" id="PTHR30535">
    <property type="entry name" value="VITAMIN B12-BINDING PROTEIN"/>
    <property type="match status" value="1"/>
</dbReference>
<dbReference type="InterPro" id="IPR002491">
    <property type="entry name" value="ABC_transptr_periplasmic_BD"/>
</dbReference>
<dbReference type="NCBIfam" id="NF038402">
    <property type="entry name" value="TroA_like"/>
    <property type="match status" value="1"/>
</dbReference>
<keyword evidence="3" id="KW-0175">Coiled coil</keyword>
<keyword evidence="7" id="KW-1185">Reference proteome</keyword>
<evidence type="ECO:0000256" key="2">
    <source>
        <dbReference type="ARBA" id="ARBA00022729"/>
    </source>
</evidence>
<evidence type="ECO:0000313" key="7">
    <source>
        <dbReference type="Proteomes" id="UP000295328"/>
    </source>
</evidence>
<feature type="coiled-coil region" evidence="3">
    <location>
        <begin position="133"/>
        <end position="160"/>
    </location>
</feature>
<proteinExistence type="inferred from homology"/>
<comment type="caution">
    <text evidence="6">The sequence shown here is derived from an EMBL/GenBank/DDBJ whole genome shotgun (WGS) entry which is preliminary data.</text>
</comment>
<dbReference type="Pfam" id="PF01497">
    <property type="entry name" value="Peripla_BP_2"/>
    <property type="match status" value="1"/>
</dbReference>
<dbReference type="PROSITE" id="PS51257">
    <property type="entry name" value="PROKAR_LIPOPROTEIN"/>
    <property type="match status" value="1"/>
</dbReference>
<evidence type="ECO:0000256" key="3">
    <source>
        <dbReference type="SAM" id="Coils"/>
    </source>
</evidence>
<dbReference type="GO" id="GO:0071281">
    <property type="term" value="P:cellular response to iron ion"/>
    <property type="evidence" value="ECO:0007669"/>
    <property type="project" value="TreeGrafter"/>
</dbReference>
<dbReference type="AlphaFoldDB" id="A0A4R6BHW2"/>
<dbReference type="PROSITE" id="PS50983">
    <property type="entry name" value="FE_B12_PBP"/>
    <property type="match status" value="1"/>
</dbReference>
<protein>
    <submittedName>
        <fullName evidence="6">ABC transporter substrate-binding protein</fullName>
    </submittedName>
</protein>
<feature type="signal peptide" evidence="4">
    <location>
        <begin position="1"/>
        <end position="21"/>
    </location>
</feature>
<organism evidence="6 7">
    <name type="scientific">Macrococcus hajekii</name>
    <dbReference type="NCBI Taxonomy" id="198482"/>
    <lineage>
        <taxon>Bacteria</taxon>
        <taxon>Bacillati</taxon>
        <taxon>Bacillota</taxon>
        <taxon>Bacilli</taxon>
        <taxon>Bacillales</taxon>
        <taxon>Staphylococcaceae</taxon>
        <taxon>Macrococcus</taxon>
    </lineage>
</organism>
<dbReference type="InterPro" id="IPR054828">
    <property type="entry name" value="Vit_B12_bind_prot"/>
</dbReference>
<dbReference type="EMBL" id="SCWE01000005">
    <property type="protein sequence ID" value="TDM01184.1"/>
    <property type="molecule type" value="Genomic_DNA"/>
</dbReference>
<dbReference type="InterPro" id="IPR050902">
    <property type="entry name" value="ABC_Transporter_SBP"/>
</dbReference>
<gene>
    <name evidence="6" type="ORF">ERX37_09895</name>
</gene>
<accession>A0A4R6BHW2</accession>
<dbReference type="OrthoDB" id="9816357at2"/>
<comment type="similarity">
    <text evidence="1">Belongs to the bacterial solute-binding protein 8 family.</text>
</comment>
<name>A0A4R6BHW2_9STAP</name>
<dbReference type="SUPFAM" id="SSF53807">
    <property type="entry name" value="Helical backbone' metal receptor"/>
    <property type="match status" value="1"/>
</dbReference>
<reference evidence="6 7" key="1">
    <citation type="submission" date="2019-01" db="EMBL/GenBank/DDBJ databases">
        <title>Draft genome sequences of the type strains of six Macrococcus species.</title>
        <authorList>
            <person name="Mazhar S."/>
            <person name="Altermann E."/>
            <person name="Hill C."/>
            <person name="Mcauliffe O."/>
        </authorList>
    </citation>
    <scope>NUCLEOTIDE SEQUENCE [LARGE SCALE GENOMIC DNA]</scope>
    <source>
        <strain evidence="6 7">CCM4809</strain>
    </source>
</reference>
<evidence type="ECO:0000313" key="6">
    <source>
        <dbReference type="EMBL" id="TDM01184.1"/>
    </source>
</evidence>
<evidence type="ECO:0000259" key="5">
    <source>
        <dbReference type="PROSITE" id="PS50983"/>
    </source>
</evidence>
<dbReference type="CDD" id="cd01143">
    <property type="entry name" value="YvrC"/>
    <property type="match status" value="1"/>
</dbReference>
<keyword evidence="2 4" id="KW-0732">Signal</keyword>
<evidence type="ECO:0000256" key="1">
    <source>
        <dbReference type="ARBA" id="ARBA00008814"/>
    </source>
</evidence>
<sequence length="270" mass="30510">MMKKWIIVLLLLLLSGCQAHQDSERIVSLMPSNTEILYEMGLGDKVVGVTTNDDYPADVHNKEKFDGFNLNKEQLLRVKPSLIVTHESARTSQQKVLDALEKKGIKVVYIKEAKRIEDIDDTIMQVAEAAGHKKEGQKVAEQLNQEIAAVKQHFQHLVKRKIFIEVSSEPDIYTAGRETLFDDMLTQLGMENVFHDLHGWQPVALETVVRRQPDVMVSTTGISKEVYVKKVKGRPGLDKTKVITLNDDWITRPGPRMAKGLEELAKALDD</sequence>
<feature type="chain" id="PRO_5020992408" evidence="4">
    <location>
        <begin position="22"/>
        <end position="270"/>
    </location>
</feature>
<dbReference type="PANTHER" id="PTHR30535:SF34">
    <property type="entry name" value="MOLYBDATE-BINDING PROTEIN MOLA"/>
    <property type="match status" value="1"/>
</dbReference>
<evidence type="ECO:0000256" key="4">
    <source>
        <dbReference type="SAM" id="SignalP"/>
    </source>
</evidence>
<dbReference type="Proteomes" id="UP000295328">
    <property type="component" value="Unassembled WGS sequence"/>
</dbReference>
<feature type="domain" description="Fe/B12 periplasmic-binding" evidence="5">
    <location>
        <begin position="25"/>
        <end position="270"/>
    </location>
</feature>
<dbReference type="Gene3D" id="3.40.50.1980">
    <property type="entry name" value="Nitrogenase molybdenum iron protein domain"/>
    <property type="match status" value="2"/>
</dbReference>